<dbReference type="EMBL" id="VCNI01000002">
    <property type="protein sequence ID" value="TMU55714.1"/>
    <property type="molecule type" value="Genomic_DNA"/>
</dbReference>
<dbReference type="InterPro" id="IPR009057">
    <property type="entry name" value="Homeodomain-like_sf"/>
</dbReference>
<protein>
    <submittedName>
        <fullName evidence="5">Helix-turn-helix transcriptional regulator</fullName>
    </submittedName>
</protein>
<keyword evidence="1" id="KW-0805">Transcription regulation</keyword>
<gene>
    <name evidence="5" type="ORF">FGG15_16250</name>
</gene>
<dbReference type="SUPFAM" id="SSF46689">
    <property type="entry name" value="Homeodomain-like"/>
    <property type="match status" value="2"/>
</dbReference>
<name>A0ABY2WMV6_9FLAO</name>
<dbReference type="InterPro" id="IPR018062">
    <property type="entry name" value="HTH_AraC-typ_CS"/>
</dbReference>
<reference evidence="5 6" key="1">
    <citation type="submission" date="2019-05" db="EMBL/GenBank/DDBJ databases">
        <title>Flagellimonas sp. AsT0115, sp. nov., isolated from a marine red algae, Asparagopsis taxiformis.</title>
        <authorList>
            <person name="Kim J."/>
            <person name="Jeong S.E."/>
            <person name="Jeon C.O."/>
        </authorList>
    </citation>
    <scope>NUCLEOTIDE SEQUENCE [LARGE SCALE GENOMIC DNA]</scope>
    <source>
        <strain evidence="5 6">AsT0115</strain>
    </source>
</reference>
<dbReference type="PROSITE" id="PS01124">
    <property type="entry name" value="HTH_ARAC_FAMILY_2"/>
    <property type="match status" value="1"/>
</dbReference>
<dbReference type="Pfam" id="PF22200">
    <property type="entry name" value="ExsA_N"/>
    <property type="match status" value="1"/>
</dbReference>
<dbReference type="InterPro" id="IPR050204">
    <property type="entry name" value="AraC_XylS_family_regulators"/>
</dbReference>
<feature type="domain" description="HTH araC/xylS-type" evidence="4">
    <location>
        <begin position="182"/>
        <end position="280"/>
    </location>
</feature>
<keyword evidence="2" id="KW-0238">DNA-binding</keyword>
<comment type="caution">
    <text evidence="5">The sequence shown here is derived from an EMBL/GenBank/DDBJ whole genome shotgun (WGS) entry which is preliminary data.</text>
</comment>
<dbReference type="InterPro" id="IPR020449">
    <property type="entry name" value="Tscrpt_reg_AraC-type_HTH"/>
</dbReference>
<accession>A0ABY2WMV6</accession>
<dbReference type="RefSeq" id="WP_138838134.1">
    <property type="nucleotide sequence ID" value="NZ_VCNI01000002.1"/>
</dbReference>
<dbReference type="Pfam" id="PF12833">
    <property type="entry name" value="HTH_18"/>
    <property type="match status" value="1"/>
</dbReference>
<evidence type="ECO:0000256" key="2">
    <source>
        <dbReference type="ARBA" id="ARBA00023125"/>
    </source>
</evidence>
<evidence type="ECO:0000256" key="3">
    <source>
        <dbReference type="ARBA" id="ARBA00023163"/>
    </source>
</evidence>
<evidence type="ECO:0000259" key="4">
    <source>
        <dbReference type="PROSITE" id="PS01124"/>
    </source>
</evidence>
<dbReference type="InterPro" id="IPR054015">
    <property type="entry name" value="ExsA-like_N"/>
</dbReference>
<keyword evidence="3" id="KW-0804">Transcription</keyword>
<evidence type="ECO:0000313" key="5">
    <source>
        <dbReference type="EMBL" id="TMU55714.1"/>
    </source>
</evidence>
<dbReference type="PRINTS" id="PR00032">
    <property type="entry name" value="HTHARAC"/>
</dbReference>
<dbReference type="Gene3D" id="1.10.10.60">
    <property type="entry name" value="Homeodomain-like"/>
    <property type="match status" value="2"/>
</dbReference>
<dbReference type="PANTHER" id="PTHR46796">
    <property type="entry name" value="HTH-TYPE TRANSCRIPTIONAL ACTIVATOR RHAS-RELATED"/>
    <property type="match status" value="1"/>
</dbReference>
<organism evidence="5 6">
    <name type="scientific">Flagellimonas algicola</name>
    <dbReference type="NCBI Taxonomy" id="2583815"/>
    <lineage>
        <taxon>Bacteria</taxon>
        <taxon>Pseudomonadati</taxon>
        <taxon>Bacteroidota</taxon>
        <taxon>Flavobacteriia</taxon>
        <taxon>Flavobacteriales</taxon>
        <taxon>Flavobacteriaceae</taxon>
        <taxon>Flagellimonas</taxon>
    </lineage>
</organism>
<proteinExistence type="predicted"/>
<evidence type="ECO:0000256" key="1">
    <source>
        <dbReference type="ARBA" id="ARBA00023015"/>
    </source>
</evidence>
<keyword evidence="6" id="KW-1185">Reference proteome</keyword>
<dbReference type="PROSITE" id="PS00041">
    <property type="entry name" value="HTH_ARAC_FAMILY_1"/>
    <property type="match status" value="1"/>
</dbReference>
<dbReference type="Proteomes" id="UP000751614">
    <property type="component" value="Unassembled WGS sequence"/>
</dbReference>
<sequence>MIKEYKRIDLFGKMLFEKALILPPFRAPNPMHNEACFLHVREGRYKSFSENEFLQMHTRQSVLMKCGNYVGQMVSDNRTGQYQAVAVHFHPEVLRKIYGNDLPKFLVNQKKNTPRYNMALIEASIPVDKYVEDVLFYFDNPHLVNEELLCLKTKEIILLLMQTQNATHILQILENLFTERTVDFKTTIAAHIFSEISINELAQLTNLSLSSFKRRFKEIYQLPPQQYILGQRLAKAKDLLQVSDNSIQDIAFATGFKTIHHFSFKFKQRFGTSPSNYRLNFLGK</sequence>
<dbReference type="InterPro" id="IPR018060">
    <property type="entry name" value="HTH_AraC"/>
</dbReference>
<evidence type="ECO:0000313" key="6">
    <source>
        <dbReference type="Proteomes" id="UP000751614"/>
    </source>
</evidence>
<dbReference type="SMART" id="SM00342">
    <property type="entry name" value="HTH_ARAC"/>
    <property type="match status" value="1"/>
</dbReference>